<keyword evidence="1 8" id="KW-0963">Cytoplasm</keyword>
<dbReference type="InterPro" id="IPR029044">
    <property type="entry name" value="Nucleotide-diphossugar_trans"/>
</dbReference>
<feature type="binding site" evidence="8">
    <location>
        <position position="107"/>
    </location>
    <ligand>
        <name>Mg(2+)</name>
        <dbReference type="ChEBI" id="CHEBI:18420"/>
    </ligand>
</feature>
<dbReference type="EC" id="2.7.7.77" evidence="8"/>
<evidence type="ECO:0000256" key="7">
    <source>
        <dbReference type="ARBA" id="ARBA00023150"/>
    </source>
</evidence>
<dbReference type="GO" id="GO:0005525">
    <property type="term" value="F:GTP binding"/>
    <property type="evidence" value="ECO:0007669"/>
    <property type="project" value="UniProtKB-UniRule"/>
</dbReference>
<dbReference type="RefSeq" id="WP_085122938.1">
    <property type="nucleotide sequence ID" value="NZ_FWZX01000008.1"/>
</dbReference>
<comment type="similarity">
    <text evidence="8">Belongs to the MobA family.</text>
</comment>
<evidence type="ECO:0000256" key="1">
    <source>
        <dbReference type="ARBA" id="ARBA00022490"/>
    </source>
</evidence>
<dbReference type="InterPro" id="IPR025877">
    <property type="entry name" value="MobA-like_NTP_Trfase"/>
</dbReference>
<feature type="binding site" evidence="8">
    <location>
        <position position="54"/>
    </location>
    <ligand>
        <name>GTP</name>
        <dbReference type="ChEBI" id="CHEBI:37565"/>
    </ligand>
</feature>
<dbReference type="SUPFAM" id="SSF53448">
    <property type="entry name" value="Nucleotide-diphospho-sugar transferases"/>
    <property type="match status" value="1"/>
</dbReference>
<evidence type="ECO:0000256" key="8">
    <source>
        <dbReference type="HAMAP-Rule" id="MF_00316"/>
    </source>
</evidence>
<dbReference type="GO" id="GO:0046872">
    <property type="term" value="F:metal ion binding"/>
    <property type="evidence" value="ECO:0007669"/>
    <property type="project" value="UniProtKB-KW"/>
</dbReference>
<keyword evidence="6 8" id="KW-0342">GTP-binding</keyword>
<comment type="domain">
    <text evidence="8">The N-terminal domain determines nucleotide recognition and specific binding, while the C-terminal domain determines the specific binding to the target protein.</text>
</comment>
<gene>
    <name evidence="8" type="primary">mobA</name>
    <name evidence="10" type="ORF">SAMN05428998_10842</name>
</gene>
<evidence type="ECO:0000259" key="9">
    <source>
        <dbReference type="Pfam" id="PF12804"/>
    </source>
</evidence>
<accession>A0A1Y6BR37</accession>
<keyword evidence="4 8" id="KW-0547">Nucleotide-binding</keyword>
<evidence type="ECO:0000313" key="11">
    <source>
        <dbReference type="Proteomes" id="UP000192917"/>
    </source>
</evidence>
<dbReference type="PANTHER" id="PTHR19136">
    <property type="entry name" value="MOLYBDENUM COFACTOR GUANYLYLTRANSFERASE"/>
    <property type="match status" value="1"/>
</dbReference>
<evidence type="ECO:0000256" key="4">
    <source>
        <dbReference type="ARBA" id="ARBA00022741"/>
    </source>
</evidence>
<keyword evidence="7 8" id="KW-0501">Molybdenum cofactor biosynthesis</keyword>
<dbReference type="GO" id="GO:0005737">
    <property type="term" value="C:cytoplasm"/>
    <property type="evidence" value="ECO:0007669"/>
    <property type="project" value="UniProtKB-SubCell"/>
</dbReference>
<keyword evidence="3 8" id="KW-0479">Metal-binding</keyword>
<evidence type="ECO:0000256" key="3">
    <source>
        <dbReference type="ARBA" id="ARBA00022723"/>
    </source>
</evidence>
<keyword evidence="10" id="KW-0548">Nucleotidyltransferase</keyword>
<dbReference type="Pfam" id="PF12804">
    <property type="entry name" value="NTP_transf_3"/>
    <property type="match status" value="1"/>
</dbReference>
<dbReference type="Proteomes" id="UP000192917">
    <property type="component" value="Unassembled WGS sequence"/>
</dbReference>
<dbReference type="GO" id="GO:1902758">
    <property type="term" value="P:bis(molybdopterin guanine dinucleotide)molybdenum biosynthetic process"/>
    <property type="evidence" value="ECO:0007669"/>
    <property type="project" value="TreeGrafter"/>
</dbReference>
<feature type="binding site" evidence="8">
    <location>
        <position position="107"/>
    </location>
    <ligand>
        <name>GTP</name>
        <dbReference type="ChEBI" id="CHEBI:37565"/>
    </ligand>
</feature>
<evidence type="ECO:0000256" key="5">
    <source>
        <dbReference type="ARBA" id="ARBA00022842"/>
    </source>
</evidence>
<dbReference type="HAMAP" id="MF_00316">
    <property type="entry name" value="MobA"/>
    <property type="match status" value="1"/>
</dbReference>
<dbReference type="CDD" id="cd02503">
    <property type="entry name" value="MobA"/>
    <property type="match status" value="1"/>
</dbReference>
<sequence>MTALRHKVCGVLLAGGLSRRMGGGDKSLKTLAGKPILTHVLERIRPQVACLVLNANGDRARFADWRVPVQPDTLPGHAGPLAGVLAGMEWAARHAPVCDLILTVPTDAPFLPRDLVDRLEEGMIRSGADIACAGSDGRAHPPIALWPVSLAEDLRLAMTQEEVRKVDVFTARYKLARVDWPLAPLDPFMNVNTPEDLARAEALAAEVAG</sequence>
<feature type="binding site" evidence="8">
    <location>
        <begin position="13"/>
        <end position="15"/>
    </location>
    <ligand>
        <name>GTP</name>
        <dbReference type="ChEBI" id="CHEBI:37565"/>
    </ligand>
</feature>
<feature type="domain" description="MobA-like NTP transferase" evidence="9">
    <location>
        <begin position="10"/>
        <end position="165"/>
    </location>
</feature>
<dbReference type="AlphaFoldDB" id="A0A1Y6BR37"/>
<dbReference type="InterPro" id="IPR013482">
    <property type="entry name" value="Molybde_CF_guanTrfase"/>
</dbReference>
<evidence type="ECO:0000256" key="2">
    <source>
        <dbReference type="ARBA" id="ARBA00022679"/>
    </source>
</evidence>
<comment type="function">
    <text evidence="8">Transfers a GMP moiety from GTP to Mo-molybdopterin (Mo-MPT) cofactor (Moco or molybdenum cofactor) to form Mo-molybdopterin guanine dinucleotide (Mo-MGD) cofactor.</text>
</comment>
<dbReference type="GO" id="GO:0061603">
    <property type="term" value="F:molybdenum cofactor guanylyltransferase activity"/>
    <property type="evidence" value="ECO:0007669"/>
    <property type="project" value="UniProtKB-EC"/>
</dbReference>
<keyword evidence="2 8" id="KW-0808">Transferase</keyword>
<comment type="subunit">
    <text evidence="8">Monomer.</text>
</comment>
<keyword evidence="11" id="KW-1185">Reference proteome</keyword>
<dbReference type="EMBL" id="FWZX01000008">
    <property type="protein sequence ID" value="SMF23789.1"/>
    <property type="molecule type" value="Genomic_DNA"/>
</dbReference>
<evidence type="ECO:0000313" key="10">
    <source>
        <dbReference type="EMBL" id="SMF23789.1"/>
    </source>
</evidence>
<proteinExistence type="inferred from homology"/>
<evidence type="ECO:0000256" key="6">
    <source>
        <dbReference type="ARBA" id="ARBA00023134"/>
    </source>
</evidence>
<reference evidence="10 11" key="1">
    <citation type="submission" date="2017-04" db="EMBL/GenBank/DDBJ databases">
        <authorList>
            <person name="Afonso C.L."/>
            <person name="Miller P.J."/>
            <person name="Scott M.A."/>
            <person name="Spackman E."/>
            <person name="Goraichik I."/>
            <person name="Dimitrov K.M."/>
            <person name="Suarez D.L."/>
            <person name="Swayne D.E."/>
        </authorList>
    </citation>
    <scope>NUCLEOTIDE SEQUENCE [LARGE SCALE GENOMIC DNA]</scope>
    <source>
        <strain evidence="10 11">USBA 355</strain>
    </source>
</reference>
<dbReference type="PANTHER" id="PTHR19136:SF81">
    <property type="entry name" value="MOLYBDENUM COFACTOR GUANYLYLTRANSFERASE"/>
    <property type="match status" value="1"/>
</dbReference>
<feature type="binding site" evidence="8">
    <location>
        <position position="72"/>
    </location>
    <ligand>
        <name>GTP</name>
        <dbReference type="ChEBI" id="CHEBI:37565"/>
    </ligand>
</feature>
<comment type="catalytic activity">
    <reaction evidence="8">
        <text>Mo-molybdopterin + GTP + H(+) = Mo-molybdopterin guanine dinucleotide + diphosphate</text>
        <dbReference type="Rhea" id="RHEA:34243"/>
        <dbReference type="ChEBI" id="CHEBI:15378"/>
        <dbReference type="ChEBI" id="CHEBI:33019"/>
        <dbReference type="ChEBI" id="CHEBI:37565"/>
        <dbReference type="ChEBI" id="CHEBI:71302"/>
        <dbReference type="ChEBI" id="CHEBI:71310"/>
        <dbReference type="EC" id="2.7.7.77"/>
    </reaction>
</comment>
<keyword evidence="5 8" id="KW-0460">Magnesium</keyword>
<organism evidence="10 11">
    <name type="scientific">Tistlia consotensis USBA 355</name>
    <dbReference type="NCBI Taxonomy" id="560819"/>
    <lineage>
        <taxon>Bacteria</taxon>
        <taxon>Pseudomonadati</taxon>
        <taxon>Pseudomonadota</taxon>
        <taxon>Alphaproteobacteria</taxon>
        <taxon>Rhodospirillales</taxon>
        <taxon>Rhodovibrionaceae</taxon>
        <taxon>Tistlia</taxon>
    </lineage>
</organism>
<comment type="subcellular location">
    <subcellularLocation>
        <location evidence="8">Cytoplasm</location>
    </subcellularLocation>
</comment>
<protein>
    <recommendedName>
        <fullName evidence="8">Molybdenum cofactor guanylyltransferase</fullName>
        <shortName evidence="8">MoCo guanylyltransferase</shortName>
        <ecNumber evidence="8">2.7.7.77</ecNumber>
    </recommendedName>
    <alternativeName>
        <fullName evidence="8">GTP:molybdopterin guanylyltransferase</fullName>
    </alternativeName>
    <alternativeName>
        <fullName evidence="8">Mo-MPT guanylyltransferase</fullName>
    </alternativeName>
    <alternativeName>
        <fullName evidence="8">Molybdopterin guanylyltransferase</fullName>
    </alternativeName>
    <alternativeName>
        <fullName evidence="8">Molybdopterin-guanine dinucleotide synthase</fullName>
        <shortName evidence="8">MGD synthase</shortName>
    </alternativeName>
</protein>
<dbReference type="Gene3D" id="3.90.550.10">
    <property type="entry name" value="Spore Coat Polysaccharide Biosynthesis Protein SpsA, Chain A"/>
    <property type="match status" value="1"/>
</dbReference>
<dbReference type="NCBIfam" id="TIGR02665">
    <property type="entry name" value="molyb_mobA"/>
    <property type="match status" value="1"/>
</dbReference>
<dbReference type="STRING" id="560819.SAMN05428998_10842"/>
<name>A0A1Y6BR37_9PROT</name>
<comment type="cofactor">
    <cofactor evidence="8">
        <name>Mg(2+)</name>
        <dbReference type="ChEBI" id="CHEBI:18420"/>
    </cofactor>
</comment>
<feature type="binding site" evidence="8">
    <location>
        <position position="26"/>
    </location>
    <ligand>
        <name>GTP</name>
        <dbReference type="ChEBI" id="CHEBI:37565"/>
    </ligand>
</feature>